<dbReference type="Proteomes" id="UP000543804">
    <property type="component" value="Unassembled WGS sequence"/>
</dbReference>
<dbReference type="RefSeq" id="WP_170078097.1">
    <property type="nucleotide sequence ID" value="NZ_JABAFA010000084.1"/>
</dbReference>
<name>A0A848B6X8_9FIRM</name>
<reference evidence="1 2" key="1">
    <citation type="submission" date="2020-04" db="EMBL/GenBank/DDBJ databases">
        <authorList>
            <person name="Hitch T.C.A."/>
            <person name="Wylensek D."/>
            <person name="Clavel T."/>
        </authorList>
    </citation>
    <scope>NUCLEOTIDE SEQUENCE [LARGE SCALE GENOMIC DNA]</scope>
    <source>
        <strain evidence="1 2">PG-130-P53-12</strain>
    </source>
</reference>
<dbReference type="AlphaFoldDB" id="A0A848B6X8"/>
<comment type="caution">
    <text evidence="1">The sequence shown here is derived from an EMBL/GenBank/DDBJ whole genome shotgun (WGS) entry which is preliminary data.</text>
</comment>
<proteinExistence type="predicted"/>
<evidence type="ECO:0000313" key="1">
    <source>
        <dbReference type="EMBL" id="NMD99910.1"/>
    </source>
</evidence>
<evidence type="ECO:0000313" key="2">
    <source>
        <dbReference type="Proteomes" id="UP000543804"/>
    </source>
</evidence>
<protein>
    <submittedName>
        <fullName evidence="1">Uncharacterized protein</fullName>
    </submittedName>
</protein>
<gene>
    <name evidence="1" type="ORF">HF878_10695</name>
</gene>
<sequence>MFRILFVCHGITKASEAAGGHKFVVAGGCTVVDEEGTTVLLRLKKVLAMLDT</sequence>
<organism evidence="1 2">
    <name type="scientific">Selenomonas bovis</name>
    <dbReference type="NCBI Taxonomy" id="416586"/>
    <lineage>
        <taxon>Bacteria</taxon>
        <taxon>Bacillati</taxon>
        <taxon>Bacillota</taxon>
        <taxon>Negativicutes</taxon>
        <taxon>Selenomonadales</taxon>
        <taxon>Selenomonadaceae</taxon>
        <taxon>Selenomonas</taxon>
    </lineage>
</organism>
<keyword evidence="2" id="KW-1185">Reference proteome</keyword>
<accession>A0A848B6X8</accession>
<dbReference type="EMBL" id="JABAFA010000084">
    <property type="protein sequence ID" value="NMD99910.1"/>
    <property type="molecule type" value="Genomic_DNA"/>
</dbReference>